<name>A0A9X3LU15_9CORY</name>
<keyword evidence="4" id="KW-1185">Reference proteome</keyword>
<comment type="caution">
    <text evidence="3">The sequence shown here is derived from an EMBL/GenBank/DDBJ whole genome shotgun (WGS) entry which is preliminary data.</text>
</comment>
<feature type="transmembrane region" description="Helical" evidence="1">
    <location>
        <begin position="71"/>
        <end position="90"/>
    </location>
</feature>
<evidence type="ECO:0000256" key="1">
    <source>
        <dbReference type="SAM" id="Phobius"/>
    </source>
</evidence>
<protein>
    <submittedName>
        <fullName evidence="3">DUF418 domain-containing protein</fullName>
    </submittedName>
</protein>
<feature type="transmembrane region" description="Helical" evidence="1">
    <location>
        <begin position="158"/>
        <end position="180"/>
    </location>
</feature>
<dbReference type="PANTHER" id="PTHR30590:SF2">
    <property type="entry name" value="INNER MEMBRANE PROTEIN"/>
    <property type="match status" value="1"/>
</dbReference>
<dbReference type="RefSeq" id="WP_269965217.1">
    <property type="nucleotide sequence ID" value="NZ_JAKMUS010000005.1"/>
</dbReference>
<evidence type="ECO:0000313" key="4">
    <source>
        <dbReference type="Proteomes" id="UP001146468"/>
    </source>
</evidence>
<sequence length="423" mass="47374">MVYRRIVALDVARGLAILGTLLTNIAIFASTSDDLFSAIFPERSNAGEAQGFIRGSNDTGIPFIPWLIESLLYLITDGKFLGLLTIMFGIGVEIQRQSRQRQGLPWPGGYMWRAGILVIEGLLNYIFIFEFDVLMGYGLTALAVAPIMARSEKVQKRWMIVGVSIHVFVMTAFAVIMILLNNMVPLEEQGTETLGTEDLGTAFATDSYWDMVQYRAIDIVGGRMEVAIMFFMGIGVFLLGARLYRAGLFQPDGAALRRKVMFYCFGIGLPVDWGLRIFTINAFPLTRYVTSTVVAFGLLALIAWFYVKKGNVLGVAGRPIAAVGRMALTCYVLQNVIASIIFYDFGFGVARLIDGPHYTYWVLLIFALMSVFLVLLSMAWLSKFERGPLEMVMRMAYEPLSKRRDARILRKQAQQFRDSADHL</sequence>
<feature type="transmembrane region" description="Helical" evidence="1">
    <location>
        <begin position="285"/>
        <end position="307"/>
    </location>
</feature>
<feature type="domain" description="DUF418" evidence="2">
    <location>
        <begin position="243"/>
        <end position="396"/>
    </location>
</feature>
<proteinExistence type="predicted"/>
<reference evidence="3" key="1">
    <citation type="submission" date="2022-02" db="EMBL/GenBank/DDBJ databases">
        <title>Corynebacterium sp. from urogenital microbiome.</title>
        <authorList>
            <person name="Cappelli E.A."/>
            <person name="Ribeiro T.G."/>
            <person name="Peixe L."/>
        </authorList>
    </citation>
    <scope>NUCLEOTIDE SEQUENCE</scope>
    <source>
        <strain evidence="3">C8Ua_172</strain>
    </source>
</reference>
<feature type="transmembrane region" description="Helical" evidence="1">
    <location>
        <begin position="12"/>
        <end position="31"/>
    </location>
</feature>
<dbReference type="PANTHER" id="PTHR30590">
    <property type="entry name" value="INNER MEMBRANE PROTEIN"/>
    <property type="match status" value="1"/>
</dbReference>
<dbReference type="AlphaFoldDB" id="A0A9X3LU15"/>
<dbReference type="EMBL" id="JAKMUS010000005">
    <property type="protein sequence ID" value="MCZ9293776.1"/>
    <property type="molecule type" value="Genomic_DNA"/>
</dbReference>
<dbReference type="Proteomes" id="UP001146468">
    <property type="component" value="Unassembled WGS sequence"/>
</dbReference>
<gene>
    <name evidence="3" type="ORF">L8U60_04665</name>
</gene>
<evidence type="ECO:0000313" key="3">
    <source>
        <dbReference type="EMBL" id="MCZ9293776.1"/>
    </source>
</evidence>
<feature type="transmembrane region" description="Helical" evidence="1">
    <location>
        <begin position="328"/>
        <end position="346"/>
    </location>
</feature>
<dbReference type="InterPro" id="IPR052529">
    <property type="entry name" value="Bact_Transport_Assoc"/>
</dbReference>
<feature type="transmembrane region" description="Helical" evidence="1">
    <location>
        <begin position="260"/>
        <end position="279"/>
    </location>
</feature>
<keyword evidence="1" id="KW-0472">Membrane</keyword>
<feature type="transmembrane region" description="Helical" evidence="1">
    <location>
        <begin position="226"/>
        <end position="248"/>
    </location>
</feature>
<keyword evidence="1" id="KW-1133">Transmembrane helix</keyword>
<dbReference type="Pfam" id="PF04235">
    <property type="entry name" value="DUF418"/>
    <property type="match status" value="1"/>
</dbReference>
<organism evidence="3 4">
    <name type="scientific">Corynebacterium meitnerae</name>
    <dbReference type="NCBI Taxonomy" id="2913498"/>
    <lineage>
        <taxon>Bacteria</taxon>
        <taxon>Bacillati</taxon>
        <taxon>Actinomycetota</taxon>
        <taxon>Actinomycetes</taxon>
        <taxon>Mycobacteriales</taxon>
        <taxon>Corynebacteriaceae</taxon>
        <taxon>Corynebacterium</taxon>
    </lineage>
</organism>
<accession>A0A9X3LU15</accession>
<dbReference type="InterPro" id="IPR007349">
    <property type="entry name" value="DUF418"/>
</dbReference>
<keyword evidence="1" id="KW-0812">Transmembrane</keyword>
<feature type="transmembrane region" description="Helical" evidence="1">
    <location>
        <begin position="358"/>
        <end position="381"/>
    </location>
</feature>
<evidence type="ECO:0000259" key="2">
    <source>
        <dbReference type="Pfam" id="PF04235"/>
    </source>
</evidence>